<dbReference type="InterPro" id="IPR013986">
    <property type="entry name" value="DExx_box_DNA_helicase_dom_sf"/>
</dbReference>
<evidence type="ECO:0000256" key="2">
    <source>
        <dbReference type="ARBA" id="ARBA00022722"/>
    </source>
</evidence>
<evidence type="ECO:0000256" key="4">
    <source>
        <dbReference type="ARBA" id="ARBA00022763"/>
    </source>
</evidence>
<gene>
    <name evidence="19" type="ORF">AB5L97_05630</name>
</gene>
<feature type="domain" description="UvrD-like helicase C-terminal" evidence="18">
    <location>
        <begin position="478"/>
        <end position="760"/>
    </location>
</feature>
<keyword evidence="2" id="KW-0540">Nuclease</keyword>
<sequence>MSLHHDMPSRGILENVTMVSASAGTGKTYTLTEKIVARIAAGTPAEKTMATTFTKKAAGELRERIAARLLDAGQLTRTGGHDGGRPGEREGVPSSSGGSRASDLRLASQQLGASLIGTVNSVCGQLLAEYAIDAGLSPALEVIGEDQLDAMFKLATDEVRADHAETLAPIARRMGTHPDQSGEYQVESWEDTVQRVVNLARTNLLSPNEVRRCADASWAGFRALLDDPAEDSRAEWFRELHALRAVAERLAGTGEGVDGKAVDTAAKGFAENYPKILDKIAKAQDVETTPWEVWRGFLGSGAPKALKSIFGDLKKRIHEELPSNRAFHADLEGHIRGVFACAADCLDAYEEFKRGNALMDFVDQEAKVLELARHNEAFRESFRGRIEFLVVDEFQDTSPLQLALFLELSALVKDAVWVGDPKQAIYEFRGTDPELMEAVMARVPAERREQLSHTWRSRQAVVDLSNAVFERVFTGDAGNGGHGMTEASVHLELPAAKVAQYAGDAGSVEAWTRAQSNAPERLRATAAGVRELLGRGLTVDGQPLRASDVAVLTRTNAEVAALAKALDELGVRSSLDPRSLGTAREVQLTRAGMAYVADRYDTVALAELVALHPDHPSHSMWQQELLGAVVPREQVRNKEGEVVAGPRLVHDEWRAVPIVAALDALRDQAMAATPTEVLEAVTGVLGLPRLIAGWSAPERRLRNLDAFRGAVGLYYERSRALREPATLRGFLEFFASDEHASAENAGPDVVNLLTYHKAKGLEWPVVVMESLDKETKARPFGAGVEATRALDLADPLAGRWIRLWPSPFPYGGSPLDARAQASEAAARFLAREQRNQARLMYVGMTRAAHTTVLTAKNGSPSMLNDLGIEGLVGWKAGGEEAVVVGQETKVPARVAALEPAEAVAPDGEWSPRFVDAPVAGAAVVRLPARLKASEALSPMVERSEAESRSPAAIRKVAHLGTPLATHGSEDWGAVGSAVHAYLGTHFRALDESDRTRLAERLVDRWGVSHTVSAQLLTTAGERFEAWLDDEFPGWNRHREAAIGWRPNGQTMEGWIDLLLEGPDGFVLVDHKTYPGNDPEGHIRAHYLGQMDAYQRAVEAATGRPVQRILMHLPALGKVFEITQMA</sequence>
<accession>A0AB39L6C2</accession>
<evidence type="ECO:0000256" key="5">
    <source>
        <dbReference type="ARBA" id="ARBA00022801"/>
    </source>
</evidence>
<dbReference type="EMBL" id="CP163302">
    <property type="protein sequence ID" value="XDP46489.1"/>
    <property type="molecule type" value="Genomic_DNA"/>
</dbReference>
<dbReference type="SUPFAM" id="SSF52540">
    <property type="entry name" value="P-loop containing nucleoside triphosphate hydrolases"/>
    <property type="match status" value="1"/>
</dbReference>
<evidence type="ECO:0000256" key="15">
    <source>
        <dbReference type="PROSITE-ProRule" id="PRU00560"/>
    </source>
</evidence>
<evidence type="ECO:0000256" key="7">
    <source>
        <dbReference type="ARBA" id="ARBA00022839"/>
    </source>
</evidence>
<evidence type="ECO:0000313" key="19">
    <source>
        <dbReference type="EMBL" id="XDP46489.1"/>
    </source>
</evidence>
<dbReference type="Gene3D" id="3.40.50.300">
    <property type="entry name" value="P-loop containing nucleotide triphosphate hydrolases"/>
    <property type="match status" value="4"/>
</dbReference>
<comment type="catalytic activity">
    <reaction evidence="12">
        <text>Couples ATP hydrolysis with the unwinding of duplex DNA by translocating in the 3'-5' direction.</text>
        <dbReference type="EC" id="5.6.2.4"/>
    </reaction>
</comment>
<feature type="region of interest" description="Disordered" evidence="16">
    <location>
        <begin position="72"/>
        <end position="103"/>
    </location>
</feature>
<evidence type="ECO:0000256" key="8">
    <source>
        <dbReference type="ARBA" id="ARBA00022840"/>
    </source>
</evidence>
<comment type="similarity">
    <text evidence="1">Belongs to the helicase family. UvrD subfamily.</text>
</comment>
<dbReference type="InterPro" id="IPR011604">
    <property type="entry name" value="PDDEXK-like_dom_sf"/>
</dbReference>
<feature type="binding site" evidence="15">
    <location>
        <begin position="21"/>
        <end position="28"/>
    </location>
    <ligand>
        <name>ATP</name>
        <dbReference type="ChEBI" id="CHEBI:30616"/>
    </ligand>
</feature>
<dbReference type="Pfam" id="PF00580">
    <property type="entry name" value="UvrD-helicase"/>
    <property type="match status" value="1"/>
</dbReference>
<evidence type="ECO:0000256" key="14">
    <source>
        <dbReference type="ARBA" id="ARBA00048988"/>
    </source>
</evidence>
<dbReference type="PANTHER" id="PTHR11070:SF2">
    <property type="entry name" value="ATP-DEPENDENT DNA HELICASE SRS2"/>
    <property type="match status" value="1"/>
</dbReference>
<dbReference type="KEGG" id="spue:AB5L97_05630"/>
<evidence type="ECO:0000259" key="18">
    <source>
        <dbReference type="PROSITE" id="PS51217"/>
    </source>
</evidence>
<dbReference type="InterPro" id="IPR027417">
    <property type="entry name" value="P-loop_NTPase"/>
</dbReference>
<dbReference type="PROSITE" id="PS51198">
    <property type="entry name" value="UVRD_HELICASE_ATP_BIND"/>
    <property type="match status" value="1"/>
</dbReference>
<name>A0AB39L6C2_9MICC</name>
<evidence type="ECO:0000256" key="16">
    <source>
        <dbReference type="SAM" id="MobiDB-lite"/>
    </source>
</evidence>
<evidence type="ECO:0000256" key="11">
    <source>
        <dbReference type="ARBA" id="ARBA00023235"/>
    </source>
</evidence>
<keyword evidence="6 15" id="KW-0347">Helicase</keyword>
<keyword evidence="5 15" id="KW-0378">Hydrolase</keyword>
<dbReference type="PROSITE" id="PS51217">
    <property type="entry name" value="UVRD_HELICASE_CTER"/>
    <property type="match status" value="1"/>
</dbReference>
<dbReference type="InterPro" id="IPR014016">
    <property type="entry name" value="UvrD-like_ATP-bd"/>
</dbReference>
<dbReference type="Gene3D" id="3.90.320.10">
    <property type="match status" value="1"/>
</dbReference>
<keyword evidence="9" id="KW-0238">DNA-binding</keyword>
<evidence type="ECO:0000256" key="1">
    <source>
        <dbReference type="ARBA" id="ARBA00009922"/>
    </source>
</evidence>
<dbReference type="PANTHER" id="PTHR11070">
    <property type="entry name" value="UVRD / RECB / PCRA DNA HELICASE FAMILY MEMBER"/>
    <property type="match status" value="1"/>
</dbReference>
<reference evidence="19" key="1">
    <citation type="submission" date="2024-07" db="EMBL/GenBank/DDBJ databases">
        <authorList>
            <person name="fu j."/>
        </authorList>
    </citation>
    <scope>NUCLEOTIDE SEQUENCE</scope>
    <source>
        <strain evidence="19">P10A9</strain>
    </source>
</reference>
<keyword evidence="3 15" id="KW-0547">Nucleotide-binding</keyword>
<proteinExistence type="inferred from homology"/>
<dbReference type="Pfam" id="PF13361">
    <property type="entry name" value="UvrD_C"/>
    <property type="match status" value="1"/>
</dbReference>
<dbReference type="RefSeq" id="WP_369046804.1">
    <property type="nucleotide sequence ID" value="NZ_CP163302.1"/>
</dbReference>
<evidence type="ECO:0000256" key="9">
    <source>
        <dbReference type="ARBA" id="ARBA00023125"/>
    </source>
</evidence>
<keyword evidence="10" id="KW-0234">DNA repair</keyword>
<dbReference type="Pfam" id="PF12705">
    <property type="entry name" value="PDDEXK_1"/>
    <property type="match status" value="1"/>
</dbReference>
<keyword evidence="7" id="KW-0269">Exonuclease</keyword>
<keyword evidence="4" id="KW-0227">DNA damage</keyword>
<dbReference type="InterPro" id="IPR014017">
    <property type="entry name" value="DNA_helicase_UvrD-like_C"/>
</dbReference>
<keyword evidence="8 15" id="KW-0067">ATP-binding</keyword>
<comment type="catalytic activity">
    <reaction evidence="14">
        <text>ATP + H2O = ADP + phosphate + H(+)</text>
        <dbReference type="Rhea" id="RHEA:13065"/>
        <dbReference type="ChEBI" id="CHEBI:15377"/>
        <dbReference type="ChEBI" id="CHEBI:15378"/>
        <dbReference type="ChEBI" id="CHEBI:30616"/>
        <dbReference type="ChEBI" id="CHEBI:43474"/>
        <dbReference type="ChEBI" id="CHEBI:456216"/>
        <dbReference type="EC" id="5.6.2.4"/>
    </reaction>
</comment>
<dbReference type="EC" id="5.6.2.4" evidence="13"/>
<evidence type="ECO:0000256" key="13">
    <source>
        <dbReference type="ARBA" id="ARBA00034808"/>
    </source>
</evidence>
<protein>
    <recommendedName>
        <fullName evidence="13">DNA 3'-5' helicase</fullName>
        <ecNumber evidence="13">5.6.2.4</ecNumber>
    </recommendedName>
</protein>
<feature type="domain" description="UvrD-like helicase ATP-binding" evidence="17">
    <location>
        <begin position="1"/>
        <end position="458"/>
    </location>
</feature>
<dbReference type="SUPFAM" id="SSF52980">
    <property type="entry name" value="Restriction endonuclease-like"/>
    <property type="match status" value="1"/>
</dbReference>
<dbReference type="GO" id="GO:0005524">
    <property type="term" value="F:ATP binding"/>
    <property type="evidence" value="ECO:0007669"/>
    <property type="project" value="UniProtKB-UniRule"/>
</dbReference>
<keyword evidence="11" id="KW-0413">Isomerase</keyword>
<dbReference type="GO" id="GO:0000725">
    <property type="term" value="P:recombinational repair"/>
    <property type="evidence" value="ECO:0007669"/>
    <property type="project" value="TreeGrafter"/>
</dbReference>
<evidence type="ECO:0000256" key="6">
    <source>
        <dbReference type="ARBA" id="ARBA00022806"/>
    </source>
</evidence>
<evidence type="ECO:0000256" key="12">
    <source>
        <dbReference type="ARBA" id="ARBA00034617"/>
    </source>
</evidence>
<dbReference type="AlphaFoldDB" id="A0AB39L6C2"/>
<evidence type="ECO:0000259" key="17">
    <source>
        <dbReference type="PROSITE" id="PS51198"/>
    </source>
</evidence>
<dbReference type="InterPro" id="IPR000212">
    <property type="entry name" value="DNA_helicase_UvrD/REP"/>
</dbReference>
<dbReference type="InterPro" id="IPR011335">
    <property type="entry name" value="Restrct_endonuc-II-like"/>
</dbReference>
<dbReference type="GO" id="GO:0043138">
    <property type="term" value="F:3'-5' DNA helicase activity"/>
    <property type="evidence" value="ECO:0007669"/>
    <property type="project" value="UniProtKB-EC"/>
</dbReference>
<dbReference type="InterPro" id="IPR038726">
    <property type="entry name" value="PDDEXK_AddAB-type"/>
</dbReference>
<evidence type="ECO:0000256" key="10">
    <source>
        <dbReference type="ARBA" id="ARBA00023204"/>
    </source>
</evidence>
<dbReference type="Gene3D" id="1.10.10.160">
    <property type="match status" value="1"/>
</dbReference>
<organism evidence="19">
    <name type="scientific">Sinomonas puerhi</name>
    <dbReference type="NCBI Taxonomy" id="3238584"/>
    <lineage>
        <taxon>Bacteria</taxon>
        <taxon>Bacillati</taxon>
        <taxon>Actinomycetota</taxon>
        <taxon>Actinomycetes</taxon>
        <taxon>Micrococcales</taxon>
        <taxon>Micrococcaceae</taxon>
        <taxon>Sinomonas</taxon>
    </lineage>
</organism>
<dbReference type="GO" id="GO:0004527">
    <property type="term" value="F:exonuclease activity"/>
    <property type="evidence" value="ECO:0007669"/>
    <property type="project" value="UniProtKB-KW"/>
</dbReference>
<dbReference type="GO" id="GO:0003677">
    <property type="term" value="F:DNA binding"/>
    <property type="evidence" value="ECO:0007669"/>
    <property type="project" value="UniProtKB-KW"/>
</dbReference>
<evidence type="ECO:0000256" key="3">
    <source>
        <dbReference type="ARBA" id="ARBA00022741"/>
    </source>
</evidence>
<feature type="compositionally biased region" description="Basic and acidic residues" evidence="16">
    <location>
        <begin position="79"/>
        <end position="91"/>
    </location>
</feature>